<dbReference type="AlphaFoldDB" id="A0AAV9MY28"/>
<feature type="domain" description="AMP-binding enzyme C-terminal" evidence="21">
    <location>
        <begin position="511"/>
        <end position="594"/>
    </location>
</feature>
<dbReference type="GO" id="GO:0005324">
    <property type="term" value="F:long-chain fatty acid transmembrane transporter activity"/>
    <property type="evidence" value="ECO:0007669"/>
    <property type="project" value="TreeGrafter"/>
</dbReference>
<organism evidence="22 23">
    <name type="scientific">Exophiala bonariae</name>
    <dbReference type="NCBI Taxonomy" id="1690606"/>
    <lineage>
        <taxon>Eukaryota</taxon>
        <taxon>Fungi</taxon>
        <taxon>Dikarya</taxon>
        <taxon>Ascomycota</taxon>
        <taxon>Pezizomycotina</taxon>
        <taxon>Eurotiomycetes</taxon>
        <taxon>Chaetothyriomycetidae</taxon>
        <taxon>Chaetothyriales</taxon>
        <taxon>Herpotrichiellaceae</taxon>
        <taxon>Exophiala</taxon>
    </lineage>
</organism>
<dbReference type="PANTHER" id="PTHR43107:SF15">
    <property type="entry name" value="FATTY ACID TRANSPORT PROTEIN 3, ISOFORM A"/>
    <property type="match status" value="1"/>
</dbReference>
<comment type="catalytic activity">
    <reaction evidence="16">
        <text>a very long-chain fatty acid + ATP + CoA = a very long-chain fatty acyl-CoA + AMP + diphosphate</text>
        <dbReference type="Rhea" id="RHEA:54536"/>
        <dbReference type="ChEBI" id="CHEBI:30616"/>
        <dbReference type="ChEBI" id="CHEBI:33019"/>
        <dbReference type="ChEBI" id="CHEBI:57287"/>
        <dbReference type="ChEBI" id="CHEBI:58950"/>
        <dbReference type="ChEBI" id="CHEBI:138261"/>
        <dbReference type="ChEBI" id="CHEBI:456215"/>
    </reaction>
</comment>
<dbReference type="InterPro" id="IPR042099">
    <property type="entry name" value="ANL_N_sf"/>
</dbReference>
<sequence>MAAALAAPAAIAGLAYLNARWRLSVDANLIGSLASATRTLEKREKDDRLSSFYLIEEHAQNPKVQNCVFIVFQGKTWTFKQTYDMVLRYAGYLHNKHSVQQGEIIALDFMNSPQFLFMILAVWSLGALPALINYNLTSTSFVHSVRVSTARLLIIDPEVEPKALTPETRPILEASNFRNNAFPLEIDVLTAGLQSSLEYYPPYRAPDTARSGALLRSPCVLIYTSGTTGLPKAAKVPWDRTLRGGMFVGKWLGINPVTSKNPDRYFTAMPLYHGTAFQLCFHVCLTRPATLVIGRKFSVSNFWNDVAAADTTIIQYVGETLRYLMAAPPQPNDRTKHKVRMAFGNGLRPDVWDRFRDRFGVETIGEFYGATEASNATFNLSRNTFSSGAIGSMGKVAHLLTSSASTIVEIDWETEEPRRDPNTGFCIKVPRGEVGELLNVIDPNDIEAKYQGYLGNEKATASKLLRDVLQPGDAYFRTGDAIRLDSEGNYWFSDRIGDTFRWRSENVSTAEVAQVLGAHPAVLEANVYGIAVPNHDGRAGCAAVMLRDVETPDSPVPTTVLESIATLARNGLPKYAVPVFLRVVTEVMATGNNKQQKHVLRKEGADPELISNGDRLFYLPPNAPSFVPFSHAEWRELQAGAIKL</sequence>
<evidence type="ECO:0000256" key="18">
    <source>
        <dbReference type="ARBA" id="ARBA00068795"/>
    </source>
</evidence>
<evidence type="ECO:0000313" key="22">
    <source>
        <dbReference type="EMBL" id="KAK5045403.1"/>
    </source>
</evidence>
<comment type="caution">
    <text evidence="22">The sequence shown here is derived from an EMBL/GenBank/DDBJ whole genome shotgun (WGS) entry which is preliminary data.</text>
</comment>
<dbReference type="Gene3D" id="3.30.300.30">
    <property type="match status" value="1"/>
</dbReference>
<feature type="domain" description="AMP-dependent synthetase/ligase" evidence="20">
    <location>
        <begin position="66"/>
        <end position="421"/>
    </location>
</feature>
<evidence type="ECO:0000256" key="4">
    <source>
        <dbReference type="ARBA" id="ARBA00006432"/>
    </source>
</evidence>
<evidence type="ECO:0000256" key="8">
    <source>
        <dbReference type="ARBA" id="ARBA00022677"/>
    </source>
</evidence>
<keyword evidence="9" id="KW-0812">Transmembrane</keyword>
<evidence type="ECO:0000313" key="23">
    <source>
        <dbReference type="Proteomes" id="UP001358417"/>
    </source>
</evidence>
<evidence type="ECO:0000256" key="1">
    <source>
        <dbReference type="ARBA" id="ARBA00004502"/>
    </source>
</evidence>
<dbReference type="PROSITE" id="PS00455">
    <property type="entry name" value="AMP_BINDING"/>
    <property type="match status" value="1"/>
</dbReference>
<keyword evidence="13" id="KW-0445">Lipid transport</keyword>
<evidence type="ECO:0000256" key="17">
    <source>
        <dbReference type="ARBA" id="ARBA00060276"/>
    </source>
</evidence>
<evidence type="ECO:0000256" key="13">
    <source>
        <dbReference type="ARBA" id="ARBA00023055"/>
    </source>
</evidence>
<reference evidence="22 23" key="1">
    <citation type="submission" date="2023-08" db="EMBL/GenBank/DDBJ databases">
        <title>Black Yeasts Isolated from many extreme environments.</title>
        <authorList>
            <person name="Coleine C."/>
            <person name="Stajich J.E."/>
            <person name="Selbmann L."/>
        </authorList>
    </citation>
    <scope>NUCLEOTIDE SEQUENCE [LARGE SCALE GENOMIC DNA]</scope>
    <source>
        <strain evidence="22 23">CCFEE 5792</strain>
    </source>
</reference>
<keyword evidence="7" id="KW-0436">Ligase</keyword>
<evidence type="ECO:0000256" key="2">
    <source>
        <dbReference type="ARBA" id="ARBA00004585"/>
    </source>
</evidence>
<dbReference type="GO" id="GO:0005524">
    <property type="term" value="F:ATP binding"/>
    <property type="evidence" value="ECO:0007669"/>
    <property type="project" value="UniProtKB-KW"/>
</dbReference>
<comment type="subcellular location">
    <subcellularLocation>
        <location evidence="3">Cell membrane</location>
        <topology evidence="3">Multi-pass membrane protein</topology>
    </subcellularLocation>
    <subcellularLocation>
        <location evidence="1">Lipid droplet</location>
    </subcellularLocation>
    <subcellularLocation>
        <location evidence="2">Peroxisome membrane</location>
        <topology evidence="2">Multi-pass membrane protein</topology>
    </subcellularLocation>
</comment>
<keyword evidence="11" id="KW-0067">ATP-binding</keyword>
<evidence type="ECO:0000259" key="20">
    <source>
        <dbReference type="Pfam" id="PF00501"/>
    </source>
</evidence>
<evidence type="ECO:0000256" key="14">
    <source>
        <dbReference type="ARBA" id="ARBA00023136"/>
    </source>
</evidence>
<dbReference type="GO" id="GO:0005811">
    <property type="term" value="C:lipid droplet"/>
    <property type="evidence" value="ECO:0007669"/>
    <property type="project" value="UniProtKB-SubCell"/>
</dbReference>
<dbReference type="Pfam" id="PF00501">
    <property type="entry name" value="AMP-binding"/>
    <property type="match status" value="1"/>
</dbReference>
<dbReference type="EMBL" id="JAVRRD010000037">
    <property type="protein sequence ID" value="KAK5045403.1"/>
    <property type="molecule type" value="Genomic_DNA"/>
</dbReference>
<protein>
    <recommendedName>
        <fullName evidence="18">Very long-chain fatty acid transport protein</fullName>
    </recommendedName>
    <alternativeName>
        <fullName evidence="19">Very-long-chain acyl-CoA synthetase</fullName>
    </alternativeName>
</protein>
<dbReference type="GO" id="GO:0004467">
    <property type="term" value="F:long-chain fatty acid-CoA ligase activity"/>
    <property type="evidence" value="ECO:0007669"/>
    <property type="project" value="TreeGrafter"/>
</dbReference>
<comment type="similarity">
    <text evidence="4">Belongs to the ATP-dependent AMP-binding enzyme family.</text>
</comment>
<keyword evidence="6" id="KW-1003">Cell membrane</keyword>
<dbReference type="InterPro" id="IPR020845">
    <property type="entry name" value="AMP-binding_CS"/>
</dbReference>
<dbReference type="SUPFAM" id="SSF56801">
    <property type="entry name" value="Acetyl-CoA synthetase-like"/>
    <property type="match status" value="1"/>
</dbReference>
<comment type="function">
    <text evidence="17">Acyl-CoA synthetase required for both the import of long chain fatty acids (LCFAs) (C14-C18) and the activation very long chain fatty acids (VLCFAs) (C20-C26) by esterification of the fatty acids into metabolically active CoA-thioesters for subsequent degradation or incorporation into phospholipids. The transport and fatty acyl-CoA synthetase activities are genetically separable and are thus independent activities. Esterifies VLCFAs in the peroxisome matrix. The VLCFAs are actively transported into peroxisomes by a PXA1-PXA2 heterodimeric transporter in the peroxisomal membrane.</text>
</comment>
<dbReference type="RefSeq" id="XP_064701032.1">
    <property type="nucleotide sequence ID" value="XM_064852807.1"/>
</dbReference>
<dbReference type="GO" id="GO:0044539">
    <property type="term" value="P:long-chain fatty acid import into cell"/>
    <property type="evidence" value="ECO:0007669"/>
    <property type="project" value="TreeGrafter"/>
</dbReference>
<evidence type="ECO:0000256" key="7">
    <source>
        <dbReference type="ARBA" id="ARBA00022598"/>
    </source>
</evidence>
<keyword evidence="5" id="KW-0813">Transport</keyword>
<dbReference type="GeneID" id="89977426"/>
<keyword evidence="15" id="KW-0576">Peroxisome</keyword>
<dbReference type="FunFam" id="3.30.300.30:FF:000002">
    <property type="entry name" value="Long-chain fatty acid transport protein 1"/>
    <property type="match status" value="1"/>
</dbReference>
<gene>
    <name evidence="22" type="ORF">LTR84_009267</name>
</gene>
<dbReference type="Proteomes" id="UP001358417">
    <property type="component" value="Unassembled WGS sequence"/>
</dbReference>
<keyword evidence="10" id="KW-0547">Nucleotide-binding</keyword>
<dbReference type="GO" id="GO:0009898">
    <property type="term" value="C:cytoplasmic side of plasma membrane"/>
    <property type="evidence" value="ECO:0007669"/>
    <property type="project" value="TreeGrafter"/>
</dbReference>
<dbReference type="InterPro" id="IPR045851">
    <property type="entry name" value="AMP-bd_C_sf"/>
</dbReference>
<evidence type="ECO:0000256" key="15">
    <source>
        <dbReference type="ARBA" id="ARBA00023140"/>
    </source>
</evidence>
<keyword evidence="23" id="KW-1185">Reference proteome</keyword>
<keyword evidence="14" id="KW-0472">Membrane</keyword>
<dbReference type="Pfam" id="PF13193">
    <property type="entry name" value="AMP-binding_C"/>
    <property type="match status" value="1"/>
</dbReference>
<evidence type="ECO:0000256" key="10">
    <source>
        <dbReference type="ARBA" id="ARBA00022741"/>
    </source>
</evidence>
<dbReference type="PANTHER" id="PTHR43107">
    <property type="entry name" value="LONG-CHAIN FATTY ACID TRANSPORT PROTEIN"/>
    <property type="match status" value="1"/>
</dbReference>
<proteinExistence type="inferred from homology"/>
<evidence type="ECO:0000256" key="6">
    <source>
        <dbReference type="ARBA" id="ARBA00022475"/>
    </source>
</evidence>
<dbReference type="FunFam" id="3.40.50.12780:FF:000019">
    <property type="entry name" value="Long-chain fatty acid transporter"/>
    <property type="match status" value="1"/>
</dbReference>
<evidence type="ECO:0000259" key="21">
    <source>
        <dbReference type="Pfam" id="PF13193"/>
    </source>
</evidence>
<evidence type="ECO:0000256" key="5">
    <source>
        <dbReference type="ARBA" id="ARBA00022448"/>
    </source>
</evidence>
<evidence type="ECO:0000256" key="12">
    <source>
        <dbReference type="ARBA" id="ARBA00022989"/>
    </source>
</evidence>
<name>A0AAV9MY28_9EURO</name>
<evidence type="ECO:0000256" key="19">
    <source>
        <dbReference type="ARBA" id="ARBA00078285"/>
    </source>
</evidence>
<dbReference type="InterPro" id="IPR025110">
    <property type="entry name" value="AMP-bd_C"/>
</dbReference>
<keyword evidence="12" id="KW-1133">Transmembrane helix</keyword>
<evidence type="ECO:0000256" key="9">
    <source>
        <dbReference type="ARBA" id="ARBA00022692"/>
    </source>
</evidence>
<evidence type="ECO:0000256" key="3">
    <source>
        <dbReference type="ARBA" id="ARBA00004651"/>
    </source>
</evidence>
<keyword evidence="8" id="KW-0551">Lipid droplet</keyword>
<evidence type="ECO:0000256" key="11">
    <source>
        <dbReference type="ARBA" id="ARBA00022840"/>
    </source>
</evidence>
<accession>A0AAV9MY28</accession>
<dbReference type="GO" id="GO:0005778">
    <property type="term" value="C:peroxisomal membrane"/>
    <property type="evidence" value="ECO:0007669"/>
    <property type="project" value="UniProtKB-SubCell"/>
</dbReference>
<evidence type="ECO:0000256" key="16">
    <source>
        <dbReference type="ARBA" id="ARBA00051585"/>
    </source>
</evidence>
<dbReference type="Gene3D" id="3.40.50.12780">
    <property type="entry name" value="N-terminal domain of ligase-like"/>
    <property type="match status" value="1"/>
</dbReference>
<dbReference type="InterPro" id="IPR000873">
    <property type="entry name" value="AMP-dep_synth/lig_dom"/>
</dbReference>